<dbReference type="EMBL" id="JAGRRH010000015">
    <property type="protein sequence ID" value="KAG7357569.1"/>
    <property type="molecule type" value="Genomic_DNA"/>
</dbReference>
<dbReference type="AlphaFoldDB" id="A0A9K3PUG3"/>
<keyword evidence="2" id="KW-0677">Repeat</keyword>
<dbReference type="GO" id="GO:0031267">
    <property type="term" value="F:small GTPase binding"/>
    <property type="evidence" value="ECO:0007669"/>
    <property type="project" value="TreeGrafter"/>
</dbReference>
<name>A0A9K3PUG3_9STRA</name>
<organism evidence="3 4">
    <name type="scientific">Nitzschia inconspicua</name>
    <dbReference type="NCBI Taxonomy" id="303405"/>
    <lineage>
        <taxon>Eukaryota</taxon>
        <taxon>Sar</taxon>
        <taxon>Stramenopiles</taxon>
        <taxon>Ochrophyta</taxon>
        <taxon>Bacillariophyta</taxon>
        <taxon>Bacillariophyceae</taxon>
        <taxon>Bacillariophycidae</taxon>
        <taxon>Bacillariales</taxon>
        <taxon>Bacillariaceae</taxon>
        <taxon>Nitzschia</taxon>
    </lineage>
</organism>
<comment type="caution">
    <text evidence="3">The sequence shown here is derived from an EMBL/GenBank/DDBJ whole genome shotgun (WGS) entry which is preliminary data.</text>
</comment>
<protein>
    <submittedName>
        <fullName evidence="3">Leucine rich repeat LRR-containing protein</fullName>
    </submittedName>
</protein>
<dbReference type="Pfam" id="PF13516">
    <property type="entry name" value="LRR_6"/>
    <property type="match status" value="9"/>
</dbReference>
<proteinExistence type="predicted"/>
<reference evidence="3" key="2">
    <citation type="submission" date="2021-04" db="EMBL/GenBank/DDBJ databases">
        <authorList>
            <person name="Podell S."/>
        </authorList>
    </citation>
    <scope>NUCLEOTIDE SEQUENCE</scope>
    <source>
        <strain evidence="3">Hildebrandi</strain>
    </source>
</reference>
<dbReference type="GO" id="GO:0005096">
    <property type="term" value="F:GTPase activator activity"/>
    <property type="evidence" value="ECO:0007669"/>
    <property type="project" value="InterPro"/>
</dbReference>
<reference evidence="3" key="1">
    <citation type="journal article" date="2021" name="Sci. Rep.">
        <title>Diploid genomic architecture of Nitzschia inconspicua, an elite biomass production diatom.</title>
        <authorList>
            <person name="Oliver A."/>
            <person name="Podell S."/>
            <person name="Pinowska A."/>
            <person name="Traller J.C."/>
            <person name="Smith S.R."/>
            <person name="McClure R."/>
            <person name="Beliaev A."/>
            <person name="Bohutskyi P."/>
            <person name="Hill E.A."/>
            <person name="Rabines A."/>
            <person name="Zheng H."/>
            <person name="Allen L.Z."/>
            <person name="Kuo A."/>
            <person name="Grigoriev I.V."/>
            <person name="Allen A.E."/>
            <person name="Hazlebeck D."/>
            <person name="Allen E.E."/>
        </authorList>
    </citation>
    <scope>NUCLEOTIDE SEQUENCE</scope>
    <source>
        <strain evidence="3">Hildebrandi</strain>
    </source>
</reference>
<dbReference type="GO" id="GO:0048471">
    <property type="term" value="C:perinuclear region of cytoplasm"/>
    <property type="evidence" value="ECO:0007669"/>
    <property type="project" value="TreeGrafter"/>
</dbReference>
<dbReference type="GO" id="GO:0005829">
    <property type="term" value="C:cytosol"/>
    <property type="evidence" value="ECO:0007669"/>
    <property type="project" value="TreeGrafter"/>
</dbReference>
<evidence type="ECO:0000256" key="2">
    <source>
        <dbReference type="ARBA" id="ARBA00022737"/>
    </source>
</evidence>
<dbReference type="Proteomes" id="UP000693970">
    <property type="component" value="Unassembled WGS sequence"/>
</dbReference>
<dbReference type="InterPro" id="IPR001611">
    <property type="entry name" value="Leu-rich_rpt"/>
</dbReference>
<evidence type="ECO:0000313" key="3">
    <source>
        <dbReference type="EMBL" id="KAG7357569.1"/>
    </source>
</evidence>
<sequence length="674" mass="73642">MSSPAFPSSSSISSVASSLRRTLSFRKSNGSLADVEEILQTLRRDGSSVTEILCEDIGFGDRHVVEMETILKEYHRSIRLTKLELPSNALTRAAGRTLALILHAQYETLKRLNISKNSLQSYGLNGMIEPLTRQLQPSRLVHLDLTETQLGARAAPMLASLIRNNRSIQTLLLSNNQLGTKTIKAIAPELTNNPTLQTLDLSYNSIHHKGASMLAKALASSTNSRSTLKVLDISGNKIASHGMQALCEVLVTNRTIEELKCGANKIGQEGAAFMANVLKFNYTLRILNLHSNDIGPWGASLLMDALREHNRTLESISLAWNDIDSVAAKEMAQVLAKNDVLKDVDLMGNNIASDGVSSLASSLFYNVSLEKLNLMNNKFDHVGAFALTDAVGRPTCPLLPQNLLWEDNPAIGDEGVISLTRIAQLRYNREQWLDQLIRDIANDRIHSVDLSHRNIGDEELLLLVDTLVPEKGEPLPLFRSMMIGGHSLRPRSLVPLVEACIPSPANVMRLYLKNCDNLGDDTMEAIVTCLPRAKSLQVLCLFGCGLTSSSAKRLAKGLKGNTSLRRLNLDCNTIGDVGLMELASVLPHETLESLSVSENGITDTAMRSYGLTTVQELHLKKNRITNNGALSFAQTLGGGSSRLSWISLQGNEVTRNGAEVIQLFLPDGRAAVDY</sequence>
<dbReference type="GO" id="GO:0005634">
    <property type="term" value="C:nucleus"/>
    <property type="evidence" value="ECO:0007669"/>
    <property type="project" value="TreeGrafter"/>
</dbReference>
<keyword evidence="1" id="KW-0433">Leucine-rich repeat</keyword>
<evidence type="ECO:0000313" key="4">
    <source>
        <dbReference type="Proteomes" id="UP000693970"/>
    </source>
</evidence>
<dbReference type="OrthoDB" id="45061at2759"/>
<keyword evidence="4" id="KW-1185">Reference proteome</keyword>
<dbReference type="GO" id="GO:0006913">
    <property type="term" value="P:nucleocytoplasmic transport"/>
    <property type="evidence" value="ECO:0007669"/>
    <property type="project" value="TreeGrafter"/>
</dbReference>
<gene>
    <name evidence="3" type="ORF">IV203_002257</name>
</gene>
<evidence type="ECO:0000256" key="1">
    <source>
        <dbReference type="ARBA" id="ARBA00022614"/>
    </source>
</evidence>
<dbReference type="SMART" id="SM00368">
    <property type="entry name" value="LRR_RI"/>
    <property type="match status" value="13"/>
</dbReference>
<dbReference type="PANTHER" id="PTHR24113:SF12">
    <property type="entry name" value="RAN GTPASE-ACTIVATING PROTEIN 1"/>
    <property type="match status" value="1"/>
</dbReference>
<accession>A0A9K3PUG3</accession>
<dbReference type="InterPro" id="IPR027038">
    <property type="entry name" value="RanGap"/>
</dbReference>
<dbReference type="PANTHER" id="PTHR24113">
    <property type="entry name" value="RAN GTPASE-ACTIVATING PROTEIN 1"/>
    <property type="match status" value="1"/>
</dbReference>